<evidence type="ECO:0000256" key="10">
    <source>
        <dbReference type="ARBA" id="ARBA00023295"/>
    </source>
</evidence>
<evidence type="ECO:0000256" key="3">
    <source>
        <dbReference type="ARBA" id="ARBA00012720"/>
    </source>
</evidence>
<dbReference type="Gene3D" id="3.30.310.40">
    <property type="match status" value="1"/>
</dbReference>
<accession>A0A286UWL9</accession>
<dbReference type="InterPro" id="IPR023170">
    <property type="entry name" value="HhH_base_excis_C"/>
</dbReference>
<dbReference type="GO" id="GO:0003684">
    <property type="term" value="F:damaged DNA binding"/>
    <property type="evidence" value="ECO:0007669"/>
    <property type="project" value="InterPro"/>
</dbReference>
<dbReference type="InterPro" id="IPR052054">
    <property type="entry name" value="Oxidative_DNA_repair_enzyme"/>
</dbReference>
<evidence type="ECO:0000256" key="2">
    <source>
        <dbReference type="ARBA" id="ARBA00010679"/>
    </source>
</evidence>
<organism evidence="14 15">
    <name type="scientific">Pyrrhoderma noxium</name>
    <dbReference type="NCBI Taxonomy" id="2282107"/>
    <lineage>
        <taxon>Eukaryota</taxon>
        <taxon>Fungi</taxon>
        <taxon>Dikarya</taxon>
        <taxon>Basidiomycota</taxon>
        <taxon>Agaricomycotina</taxon>
        <taxon>Agaricomycetes</taxon>
        <taxon>Hymenochaetales</taxon>
        <taxon>Hymenochaetaceae</taxon>
        <taxon>Pyrrhoderma</taxon>
    </lineage>
</organism>
<dbReference type="GO" id="GO:0005634">
    <property type="term" value="C:nucleus"/>
    <property type="evidence" value="ECO:0007669"/>
    <property type="project" value="UniProtKB-SubCell"/>
</dbReference>
<evidence type="ECO:0000256" key="9">
    <source>
        <dbReference type="ARBA" id="ARBA00023268"/>
    </source>
</evidence>
<dbReference type="Pfam" id="PF00730">
    <property type="entry name" value="HhH-GPD"/>
    <property type="match status" value="1"/>
</dbReference>
<comment type="subcellular location">
    <subcellularLocation>
        <location evidence="1">Nucleus</location>
    </subcellularLocation>
</comment>
<evidence type="ECO:0000256" key="11">
    <source>
        <dbReference type="ARBA" id="ARBA00044632"/>
    </source>
</evidence>
<comment type="caution">
    <text evidence="14">The sequence shown here is derived from an EMBL/GenBank/DDBJ whole genome shotgun (WGS) entry which is preliminary data.</text>
</comment>
<dbReference type="EC" id="4.2.99.18" evidence="3"/>
<protein>
    <recommendedName>
        <fullName evidence="3">DNA-(apurinic or apyrimidinic site) lyase</fullName>
        <ecNumber evidence="3">4.2.99.18</ecNumber>
    </recommendedName>
</protein>
<dbReference type="SMART" id="SM00478">
    <property type="entry name" value="ENDO3c"/>
    <property type="match status" value="1"/>
</dbReference>
<dbReference type="Proteomes" id="UP000217199">
    <property type="component" value="Unassembled WGS sequence"/>
</dbReference>
<dbReference type="SUPFAM" id="SSF48150">
    <property type="entry name" value="DNA-glycosylase"/>
    <property type="match status" value="1"/>
</dbReference>
<reference evidence="14 15" key="1">
    <citation type="journal article" date="2017" name="Mol. Ecol.">
        <title>Comparative and population genomic landscape of Phellinus noxius: A hypervariable fungus causing root rot in trees.</title>
        <authorList>
            <person name="Chung C.L."/>
            <person name="Lee T.J."/>
            <person name="Akiba M."/>
            <person name="Lee H.H."/>
            <person name="Kuo T.H."/>
            <person name="Liu D."/>
            <person name="Ke H.M."/>
            <person name="Yokoi T."/>
            <person name="Roa M.B."/>
            <person name="Lu M.J."/>
            <person name="Chang Y.Y."/>
            <person name="Ann P.J."/>
            <person name="Tsai J.N."/>
            <person name="Chen C.Y."/>
            <person name="Tzean S.S."/>
            <person name="Ota Y."/>
            <person name="Hattori T."/>
            <person name="Sahashi N."/>
            <person name="Liou R.F."/>
            <person name="Kikuchi T."/>
            <person name="Tsai I.J."/>
        </authorList>
    </citation>
    <scope>NUCLEOTIDE SEQUENCE [LARGE SCALE GENOMIC DNA]</scope>
    <source>
        <strain evidence="14 15">FFPRI411160</strain>
    </source>
</reference>
<dbReference type="InterPro" id="IPR003265">
    <property type="entry name" value="HhH-GPD_domain"/>
</dbReference>
<evidence type="ECO:0000256" key="12">
    <source>
        <dbReference type="SAM" id="MobiDB-lite"/>
    </source>
</evidence>
<sequence length="442" mass="49353">MSSIPAGFRALPLPISQLCLSAVLKCGQSFRWTSLPLSSSSEKTSIPEQELNPEPTHEYRFCLKDRVVCLRQTKDNIYYRSAYKDLSENASSCSTSSKARSSNNERENETLVFLRDYFQLEIDLNKLYDDWSSSDPVFKNLKHRFSGIRILRQDPWECLISFICSSNNNITRISKMVHNLCIHFSPCLVKLDDPIAVGCETAHHPFPPPSILAAPSVGTKLRELGFGYRADFIQKTAAMLIQEHGSDEAVFKHLSGLRLVDTESARAELLKLMGVGRKVADCILLMSLDKREVVPVDTHVHQIAVKHYGMKGSSSGKTSMTPKLYDEVNAKFTKIWGPYAGWAHSILFTADLKSFSTYGLPTPSSSVTPASNSPQPSAGPLDFEETPPTPKRKRKLVKTETKNVTLTSTVVVNDTLELEGDNLAERVKRRRRGVAVTVKDEL</sequence>
<keyword evidence="7" id="KW-0456">Lyase</keyword>
<keyword evidence="4" id="KW-0227">DNA damage</keyword>
<keyword evidence="9" id="KW-0511">Multifunctional enzyme</keyword>
<name>A0A286UWL9_9AGAM</name>
<dbReference type="AlphaFoldDB" id="A0A286UWL9"/>
<keyword evidence="6" id="KW-0234">DNA repair</keyword>
<evidence type="ECO:0000256" key="6">
    <source>
        <dbReference type="ARBA" id="ARBA00023204"/>
    </source>
</evidence>
<comment type="similarity">
    <text evidence="2">Belongs to the type-1 OGG1 family.</text>
</comment>
<dbReference type="Gene3D" id="1.10.1670.10">
    <property type="entry name" value="Helix-hairpin-Helix base-excision DNA repair enzymes (C-terminal)"/>
    <property type="match status" value="1"/>
</dbReference>
<dbReference type="SUPFAM" id="SSF55945">
    <property type="entry name" value="TATA-box binding protein-like"/>
    <property type="match status" value="1"/>
</dbReference>
<evidence type="ECO:0000256" key="1">
    <source>
        <dbReference type="ARBA" id="ARBA00004123"/>
    </source>
</evidence>
<dbReference type="GO" id="GO:0034039">
    <property type="term" value="F:8-oxo-7,8-dihydroguanine DNA N-glycosylase activity"/>
    <property type="evidence" value="ECO:0007669"/>
    <property type="project" value="TreeGrafter"/>
</dbReference>
<evidence type="ECO:0000259" key="13">
    <source>
        <dbReference type="SMART" id="SM00478"/>
    </source>
</evidence>
<dbReference type="InParanoid" id="A0A286UWL9"/>
<keyword evidence="10" id="KW-0326">Glycosidase</keyword>
<keyword evidence="5" id="KW-0378">Hydrolase</keyword>
<proteinExistence type="inferred from homology"/>
<dbReference type="InterPro" id="IPR011257">
    <property type="entry name" value="DNA_glycosylase"/>
</dbReference>
<evidence type="ECO:0000256" key="4">
    <source>
        <dbReference type="ARBA" id="ARBA00022763"/>
    </source>
</evidence>
<dbReference type="InterPro" id="IPR012904">
    <property type="entry name" value="OGG_N"/>
</dbReference>
<dbReference type="GO" id="GO:0140078">
    <property type="term" value="F:class I DNA-(apurinic or apyrimidinic site) endonuclease activity"/>
    <property type="evidence" value="ECO:0007669"/>
    <property type="project" value="UniProtKB-EC"/>
</dbReference>
<dbReference type="Pfam" id="PF07934">
    <property type="entry name" value="OGG_N"/>
    <property type="match status" value="1"/>
</dbReference>
<evidence type="ECO:0000256" key="8">
    <source>
        <dbReference type="ARBA" id="ARBA00023242"/>
    </source>
</evidence>
<dbReference type="GO" id="GO:0006289">
    <property type="term" value="P:nucleotide-excision repair"/>
    <property type="evidence" value="ECO:0007669"/>
    <property type="project" value="InterPro"/>
</dbReference>
<dbReference type="OrthoDB" id="238681at2759"/>
<dbReference type="STRING" id="2282107.A0A286UWL9"/>
<evidence type="ECO:0000256" key="7">
    <source>
        <dbReference type="ARBA" id="ARBA00023239"/>
    </source>
</evidence>
<dbReference type="EMBL" id="NBII01000001">
    <property type="protein sequence ID" value="PAV24000.1"/>
    <property type="molecule type" value="Genomic_DNA"/>
</dbReference>
<keyword evidence="15" id="KW-1185">Reference proteome</keyword>
<evidence type="ECO:0000256" key="5">
    <source>
        <dbReference type="ARBA" id="ARBA00022801"/>
    </source>
</evidence>
<dbReference type="FunFam" id="1.10.1670.10:FF:000005">
    <property type="entry name" value="N-glycosylase/DNA lyase OGG1"/>
    <property type="match status" value="1"/>
</dbReference>
<feature type="compositionally biased region" description="Polar residues" evidence="12">
    <location>
        <begin position="361"/>
        <end position="376"/>
    </location>
</feature>
<feature type="region of interest" description="Disordered" evidence="12">
    <location>
        <begin position="361"/>
        <end position="400"/>
    </location>
</feature>
<keyword evidence="8" id="KW-0539">Nucleus</keyword>
<dbReference type="GO" id="GO:0006285">
    <property type="term" value="P:base-excision repair, AP site formation"/>
    <property type="evidence" value="ECO:0007669"/>
    <property type="project" value="TreeGrafter"/>
</dbReference>
<dbReference type="PANTHER" id="PTHR10242">
    <property type="entry name" value="8-OXOGUANINE DNA GLYCOSYLASE"/>
    <property type="match status" value="1"/>
</dbReference>
<gene>
    <name evidence="14" type="ORF">PNOK_0106800</name>
</gene>
<dbReference type="CDD" id="cd00056">
    <property type="entry name" value="ENDO3c"/>
    <property type="match status" value="1"/>
</dbReference>
<dbReference type="Gene3D" id="1.10.340.30">
    <property type="entry name" value="Hypothetical protein, domain 2"/>
    <property type="match status" value="1"/>
</dbReference>
<dbReference type="PANTHER" id="PTHR10242:SF2">
    <property type="entry name" value="N-GLYCOSYLASE_DNA LYASE"/>
    <property type="match status" value="1"/>
</dbReference>
<evidence type="ECO:0000313" key="15">
    <source>
        <dbReference type="Proteomes" id="UP000217199"/>
    </source>
</evidence>
<feature type="domain" description="HhH-GPD" evidence="13">
    <location>
        <begin position="164"/>
        <end position="352"/>
    </location>
</feature>
<comment type="catalytic activity">
    <reaction evidence="11">
        <text>2'-deoxyribonucleotide-(2'-deoxyribose 5'-phosphate)-2'-deoxyribonucleotide-DNA = a 3'-end 2'-deoxyribonucleotide-(2,3-dehydro-2,3-deoxyribose 5'-phosphate)-DNA + a 5'-end 5'-phospho-2'-deoxyribonucleoside-DNA + H(+)</text>
        <dbReference type="Rhea" id="RHEA:66592"/>
        <dbReference type="Rhea" id="RHEA-COMP:13180"/>
        <dbReference type="Rhea" id="RHEA-COMP:16897"/>
        <dbReference type="Rhea" id="RHEA-COMP:17067"/>
        <dbReference type="ChEBI" id="CHEBI:15378"/>
        <dbReference type="ChEBI" id="CHEBI:136412"/>
        <dbReference type="ChEBI" id="CHEBI:157695"/>
        <dbReference type="ChEBI" id="CHEBI:167181"/>
        <dbReference type="EC" id="4.2.99.18"/>
    </reaction>
</comment>
<evidence type="ECO:0000313" key="14">
    <source>
        <dbReference type="EMBL" id="PAV24000.1"/>
    </source>
</evidence>